<organism evidence="1 2">
    <name type="scientific">Agrobacterium tomkonis CFBP 6623</name>
    <dbReference type="NCBI Taxonomy" id="1183432"/>
    <lineage>
        <taxon>Bacteria</taxon>
        <taxon>Pseudomonadati</taxon>
        <taxon>Pseudomonadota</taxon>
        <taxon>Alphaproteobacteria</taxon>
        <taxon>Hyphomicrobiales</taxon>
        <taxon>Rhizobiaceae</taxon>
        <taxon>Rhizobium/Agrobacterium group</taxon>
        <taxon>Agrobacterium</taxon>
        <taxon>Agrobacterium tumefaciens complex</taxon>
    </lineage>
</organism>
<dbReference type="Proteomes" id="UP000191988">
    <property type="component" value="Unassembled WGS sequence"/>
</dbReference>
<dbReference type="AlphaFoldDB" id="A0A1S7S9J6"/>
<protein>
    <submittedName>
        <fullName evidence="1">Uncharacterized protein</fullName>
    </submittedName>
</protein>
<keyword evidence="2" id="KW-1185">Reference proteome</keyword>
<dbReference type="EMBL" id="FBWK01000071">
    <property type="protein sequence ID" value="CUX65069.1"/>
    <property type="molecule type" value="Genomic_DNA"/>
</dbReference>
<evidence type="ECO:0000313" key="1">
    <source>
        <dbReference type="EMBL" id="CUX65069.1"/>
    </source>
</evidence>
<proteinExistence type="predicted"/>
<sequence length="53" mass="6132">MSVCSYGMQLENMLGDIQADENDLGHCVNLLVLDILDTATRWRRRRPLHQAYV</sequence>
<name>A0A1S7S9J6_9HYPH</name>
<accession>A0A1S7S9J6</accession>
<gene>
    <name evidence="1" type="ORF">AGR3A_pa70015</name>
</gene>
<reference evidence="2" key="1">
    <citation type="submission" date="2016-01" db="EMBL/GenBank/DDBJ databases">
        <authorList>
            <person name="Regsiter A."/>
            <person name="william w."/>
        </authorList>
    </citation>
    <scope>NUCLEOTIDE SEQUENCE [LARGE SCALE GENOMIC DNA]</scope>
    <source>
        <strain evidence="2">CFBP 6623</strain>
    </source>
</reference>
<evidence type="ECO:0000313" key="2">
    <source>
        <dbReference type="Proteomes" id="UP000191988"/>
    </source>
</evidence>